<reference evidence="1 2" key="1">
    <citation type="submission" date="2024-01" db="EMBL/GenBank/DDBJ databases">
        <title>The complete chloroplast genome sequence of Lithospermum erythrorhizon: insights into the phylogenetic relationship among Boraginaceae species and the maternal lineages of purple gromwells.</title>
        <authorList>
            <person name="Okada T."/>
            <person name="Watanabe K."/>
        </authorList>
    </citation>
    <scope>NUCLEOTIDE SEQUENCE [LARGE SCALE GENOMIC DNA]</scope>
</reference>
<evidence type="ECO:0000313" key="2">
    <source>
        <dbReference type="Proteomes" id="UP001454036"/>
    </source>
</evidence>
<evidence type="ECO:0000313" key="1">
    <source>
        <dbReference type="EMBL" id="GAA0186316.1"/>
    </source>
</evidence>
<dbReference type="EMBL" id="BAABME010013571">
    <property type="protein sequence ID" value="GAA0186316.1"/>
    <property type="molecule type" value="Genomic_DNA"/>
</dbReference>
<protein>
    <submittedName>
        <fullName evidence="1">Uncharacterized protein</fullName>
    </submittedName>
</protein>
<accession>A0AAV3S2A8</accession>
<name>A0AAV3S2A8_LITER</name>
<gene>
    <name evidence="1" type="ORF">LIER_33604</name>
</gene>
<sequence length="119" mass="13154">MDARVPKVWVPLEKADRLKSPPTDETFAALEKLRRIFTHKMHWKIFCKKGILIGAGLIHDNEFDLSGNPIPLGKRLIAFKKVKAVKKVASSPCPSTAVVFPPRPAPATNIAYSSPIPVE</sequence>
<proteinExistence type="predicted"/>
<organism evidence="1 2">
    <name type="scientific">Lithospermum erythrorhizon</name>
    <name type="common">Purple gromwell</name>
    <name type="synonym">Lithospermum officinale var. erythrorhizon</name>
    <dbReference type="NCBI Taxonomy" id="34254"/>
    <lineage>
        <taxon>Eukaryota</taxon>
        <taxon>Viridiplantae</taxon>
        <taxon>Streptophyta</taxon>
        <taxon>Embryophyta</taxon>
        <taxon>Tracheophyta</taxon>
        <taxon>Spermatophyta</taxon>
        <taxon>Magnoliopsida</taxon>
        <taxon>eudicotyledons</taxon>
        <taxon>Gunneridae</taxon>
        <taxon>Pentapetalae</taxon>
        <taxon>asterids</taxon>
        <taxon>lamiids</taxon>
        <taxon>Boraginales</taxon>
        <taxon>Boraginaceae</taxon>
        <taxon>Boraginoideae</taxon>
        <taxon>Lithospermeae</taxon>
        <taxon>Lithospermum</taxon>
    </lineage>
</organism>
<dbReference type="AlphaFoldDB" id="A0AAV3S2A8"/>
<comment type="caution">
    <text evidence="1">The sequence shown here is derived from an EMBL/GenBank/DDBJ whole genome shotgun (WGS) entry which is preliminary data.</text>
</comment>
<keyword evidence="2" id="KW-1185">Reference proteome</keyword>
<dbReference type="Proteomes" id="UP001454036">
    <property type="component" value="Unassembled WGS sequence"/>
</dbReference>